<protein>
    <submittedName>
        <fullName evidence="1">Unnamed protein product</fullName>
    </submittedName>
</protein>
<accession>A0A9W6YTJ1</accession>
<dbReference type="OrthoDB" id="6362633at2759"/>
<dbReference type="EMBL" id="BSXU01002273">
    <property type="protein sequence ID" value="GMG35976.1"/>
    <property type="molecule type" value="Genomic_DNA"/>
</dbReference>
<sequence length="293" mass="32705">MPQELTKNTTASTKPIDYDPLVKRVENLLNQDQVYRIFVIVFGVPGSGKTTVARNLERILNENYAKHGSQKVVLENSKGPKHQQEQLNGGDSLDSEVIEAIHKQIPSVGNLKLYSGDQNIPSEDPAFNPVVEHFEDKIRVVGRGLSASEINILPPSSPSYFKDTNSTLNNDNDEEQFAKRVSMDGFHLPISILKKFKDPENAIKMRGATHTFDAAMVVQLFDFILDTCRYTVDQPAPTTNTETKKSAEQATNPYWKLDKTEIPRLSVPDFNHALKDPTPNGTLIGSTTRVLEN</sequence>
<dbReference type="AlphaFoldDB" id="A0A9W6YTJ1"/>
<dbReference type="SUPFAM" id="SSF52540">
    <property type="entry name" value="P-loop containing nucleoside triphosphate hydrolases"/>
    <property type="match status" value="2"/>
</dbReference>
<proteinExistence type="predicted"/>
<gene>
    <name evidence="1" type="ORF">Amon01_000460600</name>
</gene>
<dbReference type="Proteomes" id="UP001165063">
    <property type="component" value="Unassembled WGS sequence"/>
</dbReference>
<dbReference type="Gene3D" id="3.40.50.300">
    <property type="entry name" value="P-loop containing nucleotide triphosphate hydrolases"/>
    <property type="match status" value="1"/>
</dbReference>
<dbReference type="InterPro" id="IPR027417">
    <property type="entry name" value="P-loop_NTPase"/>
</dbReference>
<reference evidence="1" key="1">
    <citation type="submission" date="2023-04" db="EMBL/GenBank/DDBJ databases">
        <title>Ambrosiozyma monospora NBRC 1965.</title>
        <authorList>
            <person name="Ichikawa N."/>
            <person name="Sato H."/>
            <person name="Tonouchi N."/>
        </authorList>
    </citation>
    <scope>NUCLEOTIDE SEQUENCE</scope>
    <source>
        <strain evidence="1">NBRC 1965</strain>
    </source>
</reference>
<organism evidence="1 2">
    <name type="scientific">Ambrosiozyma monospora</name>
    <name type="common">Yeast</name>
    <name type="synonym">Endomycopsis monosporus</name>
    <dbReference type="NCBI Taxonomy" id="43982"/>
    <lineage>
        <taxon>Eukaryota</taxon>
        <taxon>Fungi</taxon>
        <taxon>Dikarya</taxon>
        <taxon>Ascomycota</taxon>
        <taxon>Saccharomycotina</taxon>
        <taxon>Pichiomycetes</taxon>
        <taxon>Pichiales</taxon>
        <taxon>Pichiaceae</taxon>
        <taxon>Ambrosiozyma</taxon>
    </lineage>
</organism>
<evidence type="ECO:0000313" key="2">
    <source>
        <dbReference type="Proteomes" id="UP001165063"/>
    </source>
</evidence>
<name>A0A9W6YTJ1_AMBMO</name>
<comment type="caution">
    <text evidence="1">The sequence shown here is derived from an EMBL/GenBank/DDBJ whole genome shotgun (WGS) entry which is preliminary data.</text>
</comment>
<evidence type="ECO:0000313" key="1">
    <source>
        <dbReference type="EMBL" id="GMG35976.1"/>
    </source>
</evidence>
<keyword evidence="2" id="KW-1185">Reference proteome</keyword>